<dbReference type="CDD" id="cd12827">
    <property type="entry name" value="EcCorA_ZntB-like_u2"/>
    <property type="match status" value="1"/>
</dbReference>
<evidence type="ECO:0000313" key="7">
    <source>
        <dbReference type="EMBL" id="KUK36552.1"/>
    </source>
</evidence>
<evidence type="ECO:0000256" key="3">
    <source>
        <dbReference type="ARBA" id="ARBA00022692"/>
    </source>
</evidence>
<dbReference type="GO" id="GO:0016020">
    <property type="term" value="C:membrane"/>
    <property type="evidence" value="ECO:0007669"/>
    <property type="project" value="UniProtKB-SubCell"/>
</dbReference>
<organism evidence="7 8">
    <name type="scientific">Thermacetogenium phaeum</name>
    <dbReference type="NCBI Taxonomy" id="85874"/>
    <lineage>
        <taxon>Bacteria</taxon>
        <taxon>Bacillati</taxon>
        <taxon>Bacillota</taxon>
        <taxon>Clostridia</taxon>
        <taxon>Thermoanaerobacterales</taxon>
        <taxon>Thermoanaerobacteraceae</taxon>
        <taxon>Thermacetogenium</taxon>
    </lineage>
</organism>
<dbReference type="InterPro" id="IPR002523">
    <property type="entry name" value="MgTranspt_CorA/ZnTranspt_ZntB"/>
</dbReference>
<proteinExistence type="inferred from homology"/>
<dbReference type="InterPro" id="IPR047199">
    <property type="entry name" value="CorA-like"/>
</dbReference>
<dbReference type="InterPro" id="IPR045863">
    <property type="entry name" value="CorA_TM1_TM2"/>
</dbReference>
<dbReference type="Pfam" id="PF01544">
    <property type="entry name" value="CorA"/>
    <property type="match status" value="1"/>
</dbReference>
<feature type="transmembrane region" description="Helical" evidence="6">
    <location>
        <begin position="297"/>
        <end position="318"/>
    </location>
</feature>
<dbReference type="PANTHER" id="PTHR47891:SF2">
    <property type="entry name" value="MAGNESIUM AND COBALT TRANSPORTER"/>
    <property type="match status" value="1"/>
</dbReference>
<dbReference type="SUPFAM" id="SSF144083">
    <property type="entry name" value="Magnesium transport protein CorA, transmembrane region"/>
    <property type="match status" value="1"/>
</dbReference>
<dbReference type="PANTHER" id="PTHR47891">
    <property type="entry name" value="TRANSPORTER-RELATED"/>
    <property type="match status" value="1"/>
</dbReference>
<reference evidence="8" key="1">
    <citation type="journal article" date="2015" name="MBio">
        <title>Genome-Resolved Metagenomic Analysis Reveals Roles for Candidate Phyla and Other Microbial Community Members in Biogeochemical Transformations in Oil Reservoirs.</title>
        <authorList>
            <person name="Hu P."/>
            <person name="Tom L."/>
            <person name="Singh A."/>
            <person name="Thomas B.C."/>
            <person name="Baker B.J."/>
            <person name="Piceno Y.M."/>
            <person name="Andersen G.L."/>
            <person name="Banfield J.F."/>
        </authorList>
    </citation>
    <scope>NUCLEOTIDE SEQUENCE [LARGE SCALE GENOMIC DNA]</scope>
</reference>
<evidence type="ECO:0000256" key="6">
    <source>
        <dbReference type="SAM" id="Phobius"/>
    </source>
</evidence>
<dbReference type="Proteomes" id="UP000053326">
    <property type="component" value="Unassembled WGS sequence"/>
</dbReference>
<comment type="subcellular location">
    <subcellularLocation>
        <location evidence="1">Membrane</location>
        <topology evidence="1">Multi-pass membrane protein</topology>
    </subcellularLocation>
</comment>
<keyword evidence="4 6" id="KW-1133">Transmembrane helix</keyword>
<feature type="transmembrane region" description="Helical" evidence="6">
    <location>
        <begin position="266"/>
        <end position="285"/>
    </location>
</feature>
<keyword evidence="5 6" id="KW-0472">Membrane</keyword>
<dbReference type="Gene3D" id="3.30.460.20">
    <property type="entry name" value="CorA soluble domain-like"/>
    <property type="match status" value="1"/>
</dbReference>
<gene>
    <name evidence="7" type="ORF">XD66_0743</name>
</gene>
<accession>A0A101FGG4</accession>
<evidence type="ECO:0000256" key="4">
    <source>
        <dbReference type="ARBA" id="ARBA00022989"/>
    </source>
</evidence>
<evidence type="ECO:0000313" key="8">
    <source>
        <dbReference type="Proteomes" id="UP000053326"/>
    </source>
</evidence>
<dbReference type="AlphaFoldDB" id="A0A101FGG4"/>
<evidence type="ECO:0000256" key="5">
    <source>
        <dbReference type="ARBA" id="ARBA00023136"/>
    </source>
</evidence>
<dbReference type="GO" id="GO:0046873">
    <property type="term" value="F:metal ion transmembrane transporter activity"/>
    <property type="evidence" value="ECO:0007669"/>
    <property type="project" value="InterPro"/>
</dbReference>
<dbReference type="OMA" id="MLTYYRS"/>
<dbReference type="Gene3D" id="1.20.58.340">
    <property type="entry name" value="Magnesium transport protein CorA, transmembrane region"/>
    <property type="match status" value="2"/>
</dbReference>
<evidence type="ECO:0000256" key="1">
    <source>
        <dbReference type="ARBA" id="ARBA00004141"/>
    </source>
</evidence>
<name>A0A101FGG4_9THEO</name>
<dbReference type="PATRIC" id="fig|85874.4.peg.90"/>
<sequence length="323" mass="36762">MLKVYRTVEEQLLEIDEGDHLYEKGAWICLINPTDEELNRVSTHTGINRDLLRHPLDDEERPRIEVDTGQILIIIKIPVTRQHGEAEFYDAIPLGIIVTKDHLVTVCLDDNPLFQELMHDSMLYTFMKTRFLLIVLIKTAALYLRYLRRLDKRSTELQQRLSRSMRNEALLEMLEIQKSLVYFTTSLRANGIVMEKLTRTQLINAEEAPASMLIKMYPEDQDLLEDAITENKQAIEMSTIYSSILTGAMDAYASIISNNLNAVMKFLTSVTIVLSLPTIVASIYGMNVALPFQHSPLAFAGIMGVTLGLCGMAAYALARWRMF</sequence>
<dbReference type="EMBL" id="LGFO01000076">
    <property type="protein sequence ID" value="KUK36552.1"/>
    <property type="molecule type" value="Genomic_DNA"/>
</dbReference>
<comment type="caution">
    <text evidence="7">The sequence shown here is derived from an EMBL/GenBank/DDBJ whole genome shotgun (WGS) entry which is preliminary data.</text>
</comment>
<protein>
    <submittedName>
        <fullName evidence="7">Magnesium transport protein CorA</fullName>
    </submittedName>
</protein>
<dbReference type="InterPro" id="IPR045861">
    <property type="entry name" value="CorA_cytoplasmic_dom"/>
</dbReference>
<dbReference type="SUPFAM" id="SSF143865">
    <property type="entry name" value="CorA soluble domain-like"/>
    <property type="match status" value="1"/>
</dbReference>
<comment type="similarity">
    <text evidence="2">Belongs to the CorA metal ion transporter (MIT) (TC 1.A.35) family.</text>
</comment>
<evidence type="ECO:0000256" key="2">
    <source>
        <dbReference type="ARBA" id="ARBA00009765"/>
    </source>
</evidence>
<keyword evidence="3 6" id="KW-0812">Transmembrane</keyword>
<feature type="transmembrane region" description="Helical" evidence="6">
    <location>
        <begin position="122"/>
        <end position="144"/>
    </location>
</feature>